<evidence type="ECO:0000313" key="3">
    <source>
        <dbReference type="Proteomes" id="UP001164746"/>
    </source>
</evidence>
<feature type="region of interest" description="Disordered" evidence="1">
    <location>
        <begin position="25"/>
        <end position="60"/>
    </location>
</feature>
<protein>
    <recommendedName>
        <fullName evidence="4">NADH dehydrogenase [ubiquinone] flavoprotein 3, mitochondrial</fullName>
    </recommendedName>
</protein>
<proteinExistence type="predicted"/>
<keyword evidence="3" id="KW-1185">Reference proteome</keyword>
<dbReference type="Pfam" id="PF15880">
    <property type="entry name" value="NDUFV3"/>
    <property type="match status" value="1"/>
</dbReference>
<name>A0ABY7DYL9_MYAAR</name>
<dbReference type="InterPro" id="IPR026193">
    <property type="entry name" value="NDUFV3"/>
</dbReference>
<reference evidence="2" key="1">
    <citation type="submission" date="2022-11" db="EMBL/GenBank/DDBJ databases">
        <title>Centuries of genome instability and evolution in soft-shell clam transmissible cancer (bioRxiv).</title>
        <authorList>
            <person name="Hart S.F.M."/>
            <person name="Yonemitsu M.A."/>
            <person name="Giersch R.M."/>
            <person name="Beal B.F."/>
            <person name="Arriagada G."/>
            <person name="Davis B.W."/>
            <person name="Ostrander E.A."/>
            <person name="Goff S.P."/>
            <person name="Metzger M.J."/>
        </authorList>
    </citation>
    <scope>NUCLEOTIDE SEQUENCE</scope>
    <source>
        <strain evidence="2">MELC-2E11</strain>
        <tissue evidence="2">Siphon/mantle</tissue>
    </source>
</reference>
<evidence type="ECO:0008006" key="4">
    <source>
        <dbReference type="Google" id="ProtNLM"/>
    </source>
</evidence>
<evidence type="ECO:0000313" key="2">
    <source>
        <dbReference type="EMBL" id="WAR02009.1"/>
    </source>
</evidence>
<dbReference type="Proteomes" id="UP001164746">
    <property type="component" value="Chromosome 4"/>
</dbReference>
<evidence type="ECO:0000256" key="1">
    <source>
        <dbReference type="SAM" id="MobiDB-lite"/>
    </source>
</evidence>
<gene>
    <name evidence="2" type="ORF">MAR_008567</name>
</gene>
<accession>A0ABY7DYL9</accession>
<dbReference type="EMBL" id="CP111015">
    <property type="protein sequence ID" value="WAR02009.1"/>
    <property type="molecule type" value="Genomic_DNA"/>
</dbReference>
<organism evidence="2 3">
    <name type="scientific">Mya arenaria</name>
    <name type="common">Soft-shell clam</name>
    <dbReference type="NCBI Taxonomy" id="6604"/>
    <lineage>
        <taxon>Eukaryota</taxon>
        <taxon>Metazoa</taxon>
        <taxon>Spiralia</taxon>
        <taxon>Lophotrochozoa</taxon>
        <taxon>Mollusca</taxon>
        <taxon>Bivalvia</taxon>
        <taxon>Autobranchia</taxon>
        <taxon>Heteroconchia</taxon>
        <taxon>Euheterodonta</taxon>
        <taxon>Imparidentia</taxon>
        <taxon>Neoheterodontei</taxon>
        <taxon>Myida</taxon>
        <taxon>Myoidea</taxon>
        <taxon>Myidae</taxon>
        <taxon>Mya</taxon>
    </lineage>
</organism>
<sequence length="94" mass="10255">MSTLTRPVLSASRLVAPACRCLFATESGSSGKSGNEAPKPKPQTSKKATPDKSEPFDNSSYKCGEYYQRHEFSFFDVEGSMEAQRVGQPSSKTK</sequence>